<feature type="chain" id="PRO_5039647266" evidence="2">
    <location>
        <begin position="28"/>
        <end position="559"/>
    </location>
</feature>
<feature type="signal peptide" evidence="2">
    <location>
        <begin position="1"/>
        <end position="27"/>
    </location>
</feature>
<dbReference type="InterPro" id="IPR000914">
    <property type="entry name" value="SBP_5_dom"/>
</dbReference>
<keyword evidence="5" id="KW-1185">Reference proteome</keyword>
<dbReference type="PANTHER" id="PTHR30290:SF65">
    <property type="entry name" value="MONOACYL PHOSPHATIDYLINOSITOL TETRAMANNOSIDE-BINDING PROTEIN LPQW-RELATED"/>
    <property type="match status" value="1"/>
</dbReference>
<evidence type="ECO:0000256" key="2">
    <source>
        <dbReference type="SAM" id="SignalP"/>
    </source>
</evidence>
<reference evidence="4 5" key="1">
    <citation type="submission" date="2016-11" db="EMBL/GenBank/DDBJ databases">
        <authorList>
            <person name="Jaros S."/>
            <person name="Januszkiewicz K."/>
            <person name="Wedrychowicz H."/>
        </authorList>
    </citation>
    <scope>NUCLEOTIDE SEQUENCE [LARGE SCALE GENOMIC DNA]</scope>
    <source>
        <strain evidence="4 5">DSM 44523</strain>
    </source>
</reference>
<dbReference type="Gene3D" id="3.10.105.10">
    <property type="entry name" value="Dipeptide-binding Protein, Domain 3"/>
    <property type="match status" value="1"/>
</dbReference>
<evidence type="ECO:0000256" key="1">
    <source>
        <dbReference type="SAM" id="MobiDB-lite"/>
    </source>
</evidence>
<dbReference type="InterPro" id="IPR039424">
    <property type="entry name" value="SBP_5"/>
</dbReference>
<dbReference type="PANTHER" id="PTHR30290">
    <property type="entry name" value="PERIPLASMIC BINDING COMPONENT OF ABC TRANSPORTER"/>
    <property type="match status" value="1"/>
</dbReference>
<dbReference type="STRING" id="2017.SAMN05444320_104239"/>
<evidence type="ECO:0000259" key="3">
    <source>
        <dbReference type="Pfam" id="PF00496"/>
    </source>
</evidence>
<organism evidence="4 5">
    <name type="scientific">Streptoalloteichus hindustanus</name>
    <dbReference type="NCBI Taxonomy" id="2017"/>
    <lineage>
        <taxon>Bacteria</taxon>
        <taxon>Bacillati</taxon>
        <taxon>Actinomycetota</taxon>
        <taxon>Actinomycetes</taxon>
        <taxon>Pseudonocardiales</taxon>
        <taxon>Pseudonocardiaceae</taxon>
        <taxon>Streptoalloteichus</taxon>
    </lineage>
</organism>
<evidence type="ECO:0000313" key="5">
    <source>
        <dbReference type="Proteomes" id="UP000184501"/>
    </source>
</evidence>
<dbReference type="RefSeq" id="WP_073483190.1">
    <property type="nucleotide sequence ID" value="NZ_FQVN01000004.1"/>
</dbReference>
<dbReference type="PROSITE" id="PS51257">
    <property type="entry name" value="PROKAR_LIPOPROTEIN"/>
    <property type="match status" value="1"/>
</dbReference>
<dbReference type="GO" id="GO:1904680">
    <property type="term" value="F:peptide transmembrane transporter activity"/>
    <property type="evidence" value="ECO:0007669"/>
    <property type="project" value="TreeGrafter"/>
</dbReference>
<proteinExistence type="predicted"/>
<dbReference type="SUPFAM" id="SSF53850">
    <property type="entry name" value="Periplasmic binding protein-like II"/>
    <property type="match status" value="1"/>
</dbReference>
<gene>
    <name evidence="4" type="ORF">SAMN05444320_104239</name>
</gene>
<feature type="region of interest" description="Disordered" evidence="1">
    <location>
        <begin position="25"/>
        <end position="53"/>
    </location>
</feature>
<dbReference type="Proteomes" id="UP000184501">
    <property type="component" value="Unassembled WGS sequence"/>
</dbReference>
<evidence type="ECO:0000313" key="4">
    <source>
        <dbReference type="EMBL" id="SHF60262.1"/>
    </source>
</evidence>
<protein>
    <submittedName>
        <fullName evidence="4">Peptide/nickel transport system substrate-binding protein</fullName>
    </submittedName>
</protein>
<dbReference type="EMBL" id="FQVN01000004">
    <property type="protein sequence ID" value="SHF60262.1"/>
    <property type="molecule type" value="Genomic_DNA"/>
</dbReference>
<dbReference type="Pfam" id="PF00496">
    <property type="entry name" value="SBP_bac_5"/>
    <property type="match status" value="1"/>
</dbReference>
<dbReference type="Gene3D" id="3.90.76.10">
    <property type="entry name" value="Dipeptide-binding Protein, Domain 1"/>
    <property type="match status" value="1"/>
</dbReference>
<keyword evidence="2" id="KW-0732">Signal</keyword>
<dbReference type="AlphaFoldDB" id="A0A1M5D0D3"/>
<dbReference type="CDD" id="cd08501">
    <property type="entry name" value="PBP2_Lpqw"/>
    <property type="match status" value="1"/>
</dbReference>
<sequence>MRVRGRATALGGVLLAVVLAASGCATGQPGPDKRHEAGGTRPDVNARPRSALRDGGDLRIPIDALPSNYNPKQVNGARTTTYQLAEAILPSAFLDGADGVPVLNRDFFDRAELVSTAPQVIRYQIAANAVWSNGRPVSWEDLHSHWRALRGEDGRYEVNNHVGYQDVASVERGGSDREVVLTLARPFAEWQGLFRPLVPKELTETPEAFNRSWLAGPTVTAGPFEVASVDATAKIITLRRNPKWWRDRPPLDRIIFRVLDPSARADELANRGIDIYPVGADLDLFTRANTIPGVEIRQATERLAGQVTFNGGEGALLRDEDLRRAVAQGIDPQAITTVLLGPIARGAKAVGSHILPPGHAGYKDNSRVLPFDANAARTKLDELGWKLQGKFRAKDGQRLALRFVAQANPTGRTVSGLIVDQLAAIGVEAKVESVPVEKFYDSYLLPGNFDIIAFEWTKSAYPISHDRPVFQEPVGARYGNNFGRIHIRELDGLYDRAVGELDSAKRDELANEIDVLAWRHAHHLPLYPGSGAYAARRDLANYGAHGLGLYGFATAGFLK</sequence>
<name>A0A1M5D0D3_STRHI</name>
<feature type="domain" description="Solute-binding protein family 5" evidence="3">
    <location>
        <begin position="114"/>
        <end position="459"/>
    </location>
</feature>
<dbReference type="Gene3D" id="3.40.190.10">
    <property type="entry name" value="Periplasmic binding protein-like II"/>
    <property type="match status" value="1"/>
</dbReference>
<accession>A0A1M5D0D3</accession>
<dbReference type="GO" id="GO:0015833">
    <property type="term" value="P:peptide transport"/>
    <property type="evidence" value="ECO:0007669"/>
    <property type="project" value="TreeGrafter"/>
</dbReference>
<dbReference type="OrthoDB" id="7888869at2"/>